<gene>
    <name evidence="2" type="ORF">FSCOSCO3_A033633</name>
</gene>
<dbReference type="Proteomes" id="UP001314229">
    <property type="component" value="Unassembled WGS sequence"/>
</dbReference>
<accession>A0AAV1N1N3</accession>
<organism evidence="2 3">
    <name type="scientific">Scomber scombrus</name>
    <name type="common">Atlantic mackerel</name>
    <name type="synonym">Scomber vernalis</name>
    <dbReference type="NCBI Taxonomy" id="13677"/>
    <lineage>
        <taxon>Eukaryota</taxon>
        <taxon>Metazoa</taxon>
        <taxon>Chordata</taxon>
        <taxon>Craniata</taxon>
        <taxon>Vertebrata</taxon>
        <taxon>Euteleostomi</taxon>
        <taxon>Actinopterygii</taxon>
        <taxon>Neopterygii</taxon>
        <taxon>Teleostei</taxon>
        <taxon>Neoteleostei</taxon>
        <taxon>Acanthomorphata</taxon>
        <taxon>Pelagiaria</taxon>
        <taxon>Scombriformes</taxon>
        <taxon>Scombridae</taxon>
        <taxon>Scomber</taxon>
    </lineage>
</organism>
<protein>
    <submittedName>
        <fullName evidence="2">Uncharacterized protein LOC123969344 isoform X1</fullName>
    </submittedName>
</protein>
<feature type="region of interest" description="Disordered" evidence="1">
    <location>
        <begin position="54"/>
        <end position="104"/>
    </location>
</feature>
<proteinExistence type="predicted"/>
<feature type="compositionally biased region" description="Polar residues" evidence="1">
    <location>
        <begin position="54"/>
        <end position="65"/>
    </location>
</feature>
<keyword evidence="3" id="KW-1185">Reference proteome</keyword>
<evidence type="ECO:0000313" key="3">
    <source>
        <dbReference type="Proteomes" id="UP001314229"/>
    </source>
</evidence>
<name>A0AAV1N1N3_SCOSC</name>
<sequence>MGLSKDEELACVLMDSYCWAKSSENRLEQPLKRSSSTETCDSLYRQYPLVMSSPNRVETSVQSSENRTEPEKEDAAVQRQKNPDKWTTENKENREIQDEDQEFSTSLSVGDGHFLVDLGSSSEFIIDEECILQLFKSCRECSKQCTVRKTVKGLKFVVSQACCFCDSRYKWTNLPSDDDEDDGQNQKGSAS</sequence>
<reference evidence="2 3" key="1">
    <citation type="submission" date="2024-01" db="EMBL/GenBank/DDBJ databases">
        <authorList>
            <person name="Alioto T."/>
            <person name="Alioto T."/>
            <person name="Gomez Garrido J."/>
        </authorList>
    </citation>
    <scope>NUCLEOTIDE SEQUENCE [LARGE SCALE GENOMIC DNA]</scope>
</reference>
<feature type="compositionally biased region" description="Basic and acidic residues" evidence="1">
    <location>
        <begin position="66"/>
        <end position="96"/>
    </location>
</feature>
<evidence type="ECO:0000313" key="2">
    <source>
        <dbReference type="EMBL" id="CAK6953332.1"/>
    </source>
</evidence>
<evidence type="ECO:0000256" key="1">
    <source>
        <dbReference type="SAM" id="MobiDB-lite"/>
    </source>
</evidence>
<comment type="caution">
    <text evidence="2">The sequence shown here is derived from an EMBL/GenBank/DDBJ whole genome shotgun (WGS) entry which is preliminary data.</text>
</comment>
<dbReference type="EMBL" id="CAWUFR010000013">
    <property type="protein sequence ID" value="CAK6953332.1"/>
    <property type="molecule type" value="Genomic_DNA"/>
</dbReference>
<dbReference type="AlphaFoldDB" id="A0AAV1N1N3"/>